<dbReference type="EMBL" id="WAEL01000008">
    <property type="protein sequence ID" value="NID12670.1"/>
    <property type="molecule type" value="Genomic_DNA"/>
</dbReference>
<dbReference type="InterPro" id="IPR027056">
    <property type="entry name" value="Gluconate_2DH_su3"/>
</dbReference>
<dbReference type="RefSeq" id="WP_166693426.1">
    <property type="nucleotide sequence ID" value="NZ_WAEL01000008.1"/>
</dbReference>
<gene>
    <name evidence="2" type="ORF">F7231_21040</name>
</gene>
<sequence length="176" mass="19141">MERRIAVKQMVLLAGGLLALPAWANAWTKATVGLEQPLLSPAQTDSLASLIDTLIPASDTPGALDLNVPDFVQKMVADCYEPAVHQQVKDGLTNVDALAQASFGQTLTRCTSVQRLDILQKIQADPEAGRKEFFTLIKNLTIQGYTTSEYVMTTFLNYNMVPGHYYGCVPAPVAAR</sequence>
<protein>
    <submittedName>
        <fullName evidence="2">Gluconate 2-dehydrogenase subunit 3 family protein</fullName>
    </submittedName>
</protein>
<feature type="signal peptide" evidence="1">
    <location>
        <begin position="1"/>
        <end position="24"/>
    </location>
</feature>
<evidence type="ECO:0000313" key="2">
    <source>
        <dbReference type="EMBL" id="NID12670.1"/>
    </source>
</evidence>
<name>A0ABX0QJN8_9BACT</name>
<keyword evidence="1" id="KW-0732">Signal</keyword>
<keyword evidence="3" id="KW-1185">Reference proteome</keyword>
<dbReference type="Pfam" id="PF13618">
    <property type="entry name" value="Gluconate_2-dh3"/>
    <property type="match status" value="1"/>
</dbReference>
<comment type="caution">
    <text evidence="2">The sequence shown here is derived from an EMBL/GenBank/DDBJ whole genome shotgun (WGS) entry which is preliminary data.</text>
</comment>
<organism evidence="2 3">
    <name type="scientific">Fibrivirga algicola</name>
    <dbReference type="NCBI Taxonomy" id="2950420"/>
    <lineage>
        <taxon>Bacteria</taxon>
        <taxon>Pseudomonadati</taxon>
        <taxon>Bacteroidota</taxon>
        <taxon>Cytophagia</taxon>
        <taxon>Cytophagales</taxon>
        <taxon>Spirosomataceae</taxon>
        <taxon>Fibrivirga</taxon>
    </lineage>
</organism>
<proteinExistence type="predicted"/>
<reference evidence="3" key="1">
    <citation type="submission" date="2019-09" db="EMBL/GenBank/DDBJ databases">
        <authorList>
            <person name="Jung D.-H."/>
        </authorList>
    </citation>
    <scope>NUCLEOTIDE SEQUENCE [LARGE SCALE GENOMIC DNA]</scope>
    <source>
        <strain evidence="3">JA-25</strain>
    </source>
</reference>
<evidence type="ECO:0000313" key="3">
    <source>
        <dbReference type="Proteomes" id="UP000606008"/>
    </source>
</evidence>
<feature type="chain" id="PRO_5045342372" evidence="1">
    <location>
        <begin position="25"/>
        <end position="176"/>
    </location>
</feature>
<reference evidence="3" key="2">
    <citation type="submission" date="2023-07" db="EMBL/GenBank/DDBJ databases">
        <authorList>
            <person name="Jung D.-H."/>
        </authorList>
    </citation>
    <scope>NUCLEOTIDE SEQUENCE [LARGE SCALE GENOMIC DNA]</scope>
    <source>
        <strain evidence="3">JA-25</strain>
    </source>
</reference>
<dbReference type="Proteomes" id="UP000606008">
    <property type="component" value="Unassembled WGS sequence"/>
</dbReference>
<accession>A0ABX0QJN8</accession>
<evidence type="ECO:0000256" key="1">
    <source>
        <dbReference type="SAM" id="SignalP"/>
    </source>
</evidence>